<keyword evidence="2 5" id="KW-0808">Transferase</keyword>
<dbReference type="EMBL" id="SDPW01000001">
    <property type="protein sequence ID" value="RXZ54539.1"/>
    <property type="molecule type" value="Genomic_DNA"/>
</dbReference>
<evidence type="ECO:0000259" key="3">
    <source>
        <dbReference type="Pfam" id="PF00534"/>
    </source>
</evidence>
<dbReference type="InterPro" id="IPR028098">
    <property type="entry name" value="Glyco_trans_4-like_N"/>
</dbReference>
<sequence>MLIAASETHSNQHGKHRQKCAWNLILFAIEVGLNMKYNIALYTAYYAPHIGGVERFVESLADKLQSQGHCVTIFTSASSFSDQITNTGTRLITIPSFSIMGDRFPLPKPTPSCLRALQTQKEVAFDAVIVNTRYYPISLMGCLTAKRNKIQPIIIDHSSGFLSKTDSIAGFAIRIWERAMTSLLNLFKPNYYGVSQGSVRWLKSLRIDANGVIPNSIDADAYKQINSNIDWRAKLSIGEDTCIVSYVGRLVPEKGVTNLIAAMKQIAGTEDDVALVIAGNGPLEQEVKQVTSHSVYYVGPLAPADISSLFASSDIFCLPTEYPEGLPTVLLEAASQNNAIVVSNCAGAKEVIPDDSYGTILSSTAPNDIAEAILHYVRNPKEREEASVKVNHHIAHAFSWNATASKVVRLIDESLHK</sequence>
<evidence type="ECO:0000313" key="5">
    <source>
        <dbReference type="EMBL" id="RXZ54539.1"/>
    </source>
</evidence>
<dbReference type="Proteomes" id="UP000293345">
    <property type="component" value="Unassembled WGS sequence"/>
</dbReference>
<evidence type="ECO:0000256" key="2">
    <source>
        <dbReference type="ARBA" id="ARBA00022679"/>
    </source>
</evidence>
<proteinExistence type="predicted"/>
<keyword evidence="6" id="KW-1185">Reference proteome</keyword>
<dbReference type="PANTHER" id="PTHR45947">
    <property type="entry name" value="SULFOQUINOVOSYL TRANSFERASE SQD2"/>
    <property type="match status" value="1"/>
</dbReference>
<dbReference type="Gene3D" id="3.40.50.2000">
    <property type="entry name" value="Glycogen Phosphorylase B"/>
    <property type="match status" value="2"/>
</dbReference>
<evidence type="ECO:0000259" key="4">
    <source>
        <dbReference type="Pfam" id="PF13439"/>
    </source>
</evidence>
<name>A0A4Q2JZL9_9ACTN</name>
<dbReference type="GO" id="GO:0016757">
    <property type="term" value="F:glycosyltransferase activity"/>
    <property type="evidence" value="ECO:0007669"/>
    <property type="project" value="UniProtKB-KW"/>
</dbReference>
<feature type="domain" description="Glycosyltransferase subfamily 4-like N-terminal" evidence="4">
    <location>
        <begin position="50"/>
        <end position="220"/>
    </location>
</feature>
<gene>
    <name evidence="5" type="ORF">ET524_08640</name>
</gene>
<evidence type="ECO:0000313" key="6">
    <source>
        <dbReference type="Proteomes" id="UP000293345"/>
    </source>
</evidence>
<feature type="domain" description="Glycosyl transferase family 1" evidence="3">
    <location>
        <begin position="230"/>
        <end position="386"/>
    </location>
</feature>
<dbReference type="CDD" id="cd03801">
    <property type="entry name" value="GT4_PimA-like"/>
    <property type="match status" value="1"/>
</dbReference>
<organism evidence="5 6">
    <name type="scientific">Senegalimassilia faecalis</name>
    <dbReference type="NCBI Taxonomy" id="2509433"/>
    <lineage>
        <taxon>Bacteria</taxon>
        <taxon>Bacillati</taxon>
        <taxon>Actinomycetota</taxon>
        <taxon>Coriobacteriia</taxon>
        <taxon>Coriobacteriales</taxon>
        <taxon>Coriobacteriaceae</taxon>
        <taxon>Senegalimassilia</taxon>
    </lineage>
</organism>
<dbReference type="SUPFAM" id="SSF53756">
    <property type="entry name" value="UDP-Glycosyltransferase/glycogen phosphorylase"/>
    <property type="match status" value="1"/>
</dbReference>
<dbReference type="GO" id="GO:1901137">
    <property type="term" value="P:carbohydrate derivative biosynthetic process"/>
    <property type="evidence" value="ECO:0007669"/>
    <property type="project" value="UniProtKB-ARBA"/>
</dbReference>
<reference evidence="5 6" key="1">
    <citation type="submission" date="2019-01" db="EMBL/GenBank/DDBJ databases">
        <title>Senegalimassilia sp. nov. KGMB04484 isolated human feces.</title>
        <authorList>
            <person name="Han K.-I."/>
            <person name="Kim J.-S."/>
            <person name="Lee K.C."/>
            <person name="Suh M.K."/>
            <person name="Eom M.K."/>
            <person name="Lee J.H."/>
            <person name="Park S.-H."/>
            <person name="Kang S.W."/>
            <person name="Park J.-E."/>
            <person name="Oh B.S."/>
            <person name="Yu S.Y."/>
            <person name="Choi S.-H."/>
            <person name="Lee D.H."/>
            <person name="Yoon H."/>
            <person name="Kim B.-Y."/>
            <person name="Lee J.H."/>
            <person name="Lee J.-S."/>
        </authorList>
    </citation>
    <scope>NUCLEOTIDE SEQUENCE [LARGE SCALE GENOMIC DNA]</scope>
    <source>
        <strain evidence="5 6">KGMB04484</strain>
    </source>
</reference>
<dbReference type="Pfam" id="PF00534">
    <property type="entry name" value="Glycos_transf_1"/>
    <property type="match status" value="1"/>
</dbReference>
<dbReference type="InterPro" id="IPR050194">
    <property type="entry name" value="Glycosyltransferase_grp1"/>
</dbReference>
<dbReference type="PANTHER" id="PTHR45947:SF3">
    <property type="entry name" value="SULFOQUINOVOSYL TRANSFERASE SQD2"/>
    <property type="match status" value="1"/>
</dbReference>
<dbReference type="Pfam" id="PF13439">
    <property type="entry name" value="Glyco_transf_4"/>
    <property type="match status" value="1"/>
</dbReference>
<accession>A0A4Q2JZL9</accession>
<keyword evidence="1" id="KW-0328">Glycosyltransferase</keyword>
<comment type="caution">
    <text evidence="5">The sequence shown here is derived from an EMBL/GenBank/DDBJ whole genome shotgun (WGS) entry which is preliminary data.</text>
</comment>
<dbReference type="AlphaFoldDB" id="A0A4Q2JZL9"/>
<evidence type="ECO:0000256" key="1">
    <source>
        <dbReference type="ARBA" id="ARBA00022676"/>
    </source>
</evidence>
<protein>
    <submittedName>
        <fullName evidence="5">Glycosyltransferase family 1 protein</fullName>
    </submittedName>
</protein>
<dbReference type="InterPro" id="IPR001296">
    <property type="entry name" value="Glyco_trans_1"/>
</dbReference>